<evidence type="ECO:0000256" key="1">
    <source>
        <dbReference type="ARBA" id="ARBA00004141"/>
    </source>
</evidence>
<feature type="transmembrane region" description="Helical" evidence="7">
    <location>
        <begin position="99"/>
        <end position="124"/>
    </location>
</feature>
<feature type="transmembrane region" description="Helical" evidence="7">
    <location>
        <begin position="175"/>
        <end position="201"/>
    </location>
</feature>
<keyword evidence="2" id="KW-0813">Transport</keyword>
<dbReference type="PROSITE" id="PS51202">
    <property type="entry name" value="RCK_C"/>
    <property type="match status" value="2"/>
</dbReference>
<keyword evidence="6 7" id="KW-0472">Membrane</keyword>
<gene>
    <name evidence="9" type="ordered locus">Cagg_0107</name>
</gene>
<proteinExistence type="predicted"/>
<dbReference type="eggNOG" id="COG0490">
    <property type="taxonomic scope" value="Bacteria"/>
</dbReference>
<evidence type="ECO:0000313" key="10">
    <source>
        <dbReference type="Proteomes" id="UP000002508"/>
    </source>
</evidence>
<dbReference type="STRING" id="326427.Cagg_0107"/>
<dbReference type="KEGG" id="cag:Cagg_0107"/>
<evidence type="ECO:0000256" key="7">
    <source>
        <dbReference type="SAM" id="Phobius"/>
    </source>
</evidence>
<dbReference type="PANTHER" id="PTHR43652">
    <property type="entry name" value="BASIC AMINO ACID ANTIPORTER YFCC-RELATED"/>
    <property type="match status" value="1"/>
</dbReference>
<dbReference type="SUPFAM" id="SSF116726">
    <property type="entry name" value="TrkA C-terminal domain-like"/>
    <property type="match status" value="2"/>
</dbReference>
<accession>B8GC85</accession>
<keyword evidence="4" id="KW-0677">Repeat</keyword>
<evidence type="ECO:0000256" key="6">
    <source>
        <dbReference type="ARBA" id="ARBA00023136"/>
    </source>
</evidence>
<dbReference type="HOGENOM" id="CLU_005170_6_1_0"/>
<name>B8GC85_CHLAD</name>
<feature type="transmembrane region" description="Helical" evidence="7">
    <location>
        <begin position="468"/>
        <end position="487"/>
    </location>
</feature>
<dbReference type="Proteomes" id="UP000002508">
    <property type="component" value="Chromosome"/>
</dbReference>
<feature type="transmembrane region" description="Helical" evidence="7">
    <location>
        <begin position="499"/>
        <end position="518"/>
    </location>
</feature>
<reference evidence="9" key="1">
    <citation type="submission" date="2008-12" db="EMBL/GenBank/DDBJ databases">
        <title>Complete sequence of Chloroflexus aggregans DSM 9485.</title>
        <authorList>
            <consortium name="US DOE Joint Genome Institute"/>
            <person name="Lucas S."/>
            <person name="Copeland A."/>
            <person name="Lapidus A."/>
            <person name="Glavina del Rio T."/>
            <person name="Dalin E."/>
            <person name="Tice H."/>
            <person name="Pitluck S."/>
            <person name="Foster B."/>
            <person name="Larimer F."/>
            <person name="Land M."/>
            <person name="Hauser L."/>
            <person name="Kyrpides N."/>
            <person name="Mikhailova N."/>
            <person name="Bryant D."/>
            <person name="Richardson P."/>
        </authorList>
    </citation>
    <scope>NUCLEOTIDE SEQUENCE</scope>
    <source>
        <strain evidence="9">DSM 9485</strain>
    </source>
</reference>
<feature type="domain" description="RCK C-terminal" evidence="8">
    <location>
        <begin position="218"/>
        <end position="308"/>
    </location>
</feature>
<evidence type="ECO:0000256" key="2">
    <source>
        <dbReference type="ARBA" id="ARBA00022448"/>
    </source>
</evidence>
<dbReference type="eggNOG" id="COG0471">
    <property type="taxonomic scope" value="Bacteria"/>
</dbReference>
<evidence type="ECO:0000256" key="4">
    <source>
        <dbReference type="ARBA" id="ARBA00022737"/>
    </source>
</evidence>
<feature type="transmembrane region" description="Helical" evidence="7">
    <location>
        <begin position="57"/>
        <end position="79"/>
    </location>
</feature>
<dbReference type="PANTHER" id="PTHR43652:SF1">
    <property type="entry name" value="RESPONSE REGULATOR"/>
    <property type="match status" value="1"/>
</dbReference>
<dbReference type="RefSeq" id="WP_012615425.1">
    <property type="nucleotide sequence ID" value="NC_011831.1"/>
</dbReference>
<dbReference type="InterPro" id="IPR006037">
    <property type="entry name" value="RCK_C"/>
</dbReference>
<feature type="transmembrane region" description="Helical" evidence="7">
    <location>
        <begin position="443"/>
        <end position="461"/>
    </location>
</feature>
<sequence length="545" mass="57481">MTTAIAFVFTVLATMIVLFVSDRLRLDLVAIMGILALLLGGILTPAEAVAGFGDTTVLLIAALMIVGDGLLQTGVAAWIGQRLGQIAGVNERRILVTLMIPVAILSAFISSTGTVAIMLPIAINIARQAGISPSRLLLPVAYAALTGGMLTLVGTPPNIIAAEALIAVGRPSLGFFSFTPIGSLVIIAVTLVMVLFGNWLLPMRVVSPTEDTHGPTLAELVADYRLTEGLAQVRVAPDSPLAGLTLAEARLHSRYGVTVVGIRRWSDGQAIPSPARAVTAATRILAGDLLDVIGDDAAIATMCRTERVIPQTLQLDLPFGPELHVMEVALTPRSRFIGQTVATAELRQRFGVTVLGARRLGLPFTGDLAHETLRFGDTLPVAGSPTQLTKILNEQRTFGDLAVVALPRDLSTSSDRFHRRAWLAIAIVVAMLVLMTGDWLPTVTVALLAAVAMVLSGCVPINDVYRRLSWESLVLIAAMLPMATVLTKTGGAALIARELATALGTFSPLVVLAGIFIITGFLSQFISNTATSVLMMPIALVLFSS</sequence>
<keyword evidence="3 7" id="KW-0812">Transmembrane</keyword>
<dbReference type="Gene3D" id="3.30.70.1450">
    <property type="entry name" value="Regulator of K+ conductance, C-terminal domain"/>
    <property type="match status" value="2"/>
</dbReference>
<evidence type="ECO:0000259" key="8">
    <source>
        <dbReference type="PROSITE" id="PS51202"/>
    </source>
</evidence>
<keyword evidence="5 7" id="KW-1133">Transmembrane helix</keyword>
<feature type="domain" description="RCK C-terminal" evidence="8">
    <location>
        <begin position="312"/>
        <end position="397"/>
    </location>
</feature>
<evidence type="ECO:0000256" key="3">
    <source>
        <dbReference type="ARBA" id="ARBA00022692"/>
    </source>
</evidence>
<organism evidence="9 10">
    <name type="scientific">Chloroflexus aggregans (strain MD-66 / DSM 9485)</name>
    <dbReference type="NCBI Taxonomy" id="326427"/>
    <lineage>
        <taxon>Bacteria</taxon>
        <taxon>Bacillati</taxon>
        <taxon>Chloroflexota</taxon>
        <taxon>Chloroflexia</taxon>
        <taxon>Chloroflexales</taxon>
        <taxon>Chloroflexineae</taxon>
        <taxon>Chloroflexaceae</taxon>
        <taxon>Chloroflexus</taxon>
    </lineage>
</organism>
<evidence type="ECO:0000256" key="5">
    <source>
        <dbReference type="ARBA" id="ARBA00022989"/>
    </source>
</evidence>
<feature type="transmembrane region" description="Helical" evidence="7">
    <location>
        <begin position="136"/>
        <end position="155"/>
    </location>
</feature>
<dbReference type="Pfam" id="PF02080">
    <property type="entry name" value="TrkA_C"/>
    <property type="match status" value="2"/>
</dbReference>
<keyword evidence="10" id="KW-1185">Reference proteome</keyword>
<evidence type="ECO:0000313" key="9">
    <source>
        <dbReference type="EMBL" id="ACL23059.1"/>
    </source>
</evidence>
<feature type="transmembrane region" description="Helical" evidence="7">
    <location>
        <begin position="421"/>
        <end position="437"/>
    </location>
</feature>
<comment type="subcellular location">
    <subcellularLocation>
        <location evidence="1">Membrane</location>
        <topology evidence="1">Multi-pass membrane protein</topology>
    </subcellularLocation>
</comment>
<dbReference type="InterPro" id="IPR004680">
    <property type="entry name" value="Cit_transptr-like_dom"/>
</dbReference>
<dbReference type="Pfam" id="PF03600">
    <property type="entry name" value="CitMHS"/>
    <property type="match status" value="1"/>
</dbReference>
<protein>
    <submittedName>
        <fullName evidence="9">Citrate transporter</fullName>
    </submittedName>
</protein>
<dbReference type="GO" id="GO:0008324">
    <property type="term" value="F:monoatomic cation transmembrane transporter activity"/>
    <property type="evidence" value="ECO:0007669"/>
    <property type="project" value="InterPro"/>
</dbReference>
<dbReference type="AlphaFoldDB" id="B8GC85"/>
<dbReference type="InterPro" id="IPR051679">
    <property type="entry name" value="DASS-Related_Transporters"/>
</dbReference>
<dbReference type="EMBL" id="CP001337">
    <property type="protein sequence ID" value="ACL23059.1"/>
    <property type="molecule type" value="Genomic_DNA"/>
</dbReference>
<dbReference type="GO" id="GO:0005886">
    <property type="term" value="C:plasma membrane"/>
    <property type="evidence" value="ECO:0007669"/>
    <property type="project" value="TreeGrafter"/>
</dbReference>
<feature type="transmembrane region" description="Helical" evidence="7">
    <location>
        <begin position="29"/>
        <end position="50"/>
    </location>
</feature>
<dbReference type="InterPro" id="IPR036721">
    <property type="entry name" value="RCK_C_sf"/>
</dbReference>
<dbReference type="GO" id="GO:0006813">
    <property type="term" value="P:potassium ion transport"/>
    <property type="evidence" value="ECO:0007669"/>
    <property type="project" value="InterPro"/>
</dbReference>